<organism evidence="2 3">
    <name type="scientific">Fibroporia radiculosa</name>
    <dbReference type="NCBI Taxonomy" id="599839"/>
    <lineage>
        <taxon>Eukaryota</taxon>
        <taxon>Fungi</taxon>
        <taxon>Dikarya</taxon>
        <taxon>Basidiomycota</taxon>
        <taxon>Agaricomycotina</taxon>
        <taxon>Agaricomycetes</taxon>
        <taxon>Polyporales</taxon>
        <taxon>Fibroporiaceae</taxon>
        <taxon>Fibroporia</taxon>
    </lineage>
</organism>
<evidence type="ECO:0000313" key="3">
    <source>
        <dbReference type="Proteomes" id="UP000006352"/>
    </source>
</evidence>
<dbReference type="GeneID" id="24099234"/>
<reference evidence="2 3" key="1">
    <citation type="journal article" date="2012" name="Appl. Environ. Microbiol.">
        <title>Short-read sequencing for genomic analysis of the brown rot fungus Fibroporia radiculosa.</title>
        <authorList>
            <person name="Tang J.D."/>
            <person name="Perkins A.D."/>
            <person name="Sonstegard T.S."/>
            <person name="Schroeder S.G."/>
            <person name="Burgess S.C."/>
            <person name="Diehl S.V."/>
        </authorList>
    </citation>
    <scope>NUCLEOTIDE SEQUENCE [LARGE SCALE GENOMIC DNA]</scope>
    <source>
        <strain evidence="2 3">TFFH 294</strain>
    </source>
</reference>
<dbReference type="EMBL" id="HE797150">
    <property type="protein sequence ID" value="CCM04323.1"/>
    <property type="molecule type" value="Genomic_DNA"/>
</dbReference>
<dbReference type="OrthoDB" id="2507647at2759"/>
<dbReference type="InParanoid" id="J4GBN3"/>
<gene>
    <name evidence="2" type="ORF">FIBRA_06494</name>
</gene>
<feature type="compositionally biased region" description="Polar residues" evidence="1">
    <location>
        <begin position="501"/>
        <end position="518"/>
    </location>
</feature>
<name>J4GBN3_9APHY</name>
<keyword evidence="3" id="KW-1185">Reference proteome</keyword>
<proteinExistence type="predicted"/>
<feature type="region of interest" description="Disordered" evidence="1">
    <location>
        <begin position="34"/>
        <end position="68"/>
    </location>
</feature>
<sequence>MATVDVAGPAILRRRHQSPEIIDVDAFEEPEISYIGRRRTQRGPIPNQSTSDTAGPSAGPSHSGSAPIIILDSDDESRINNAASTTRGIPRSFHAHLAHVDIISTEFRPRFMSPPPRPVHPRYIPPVPPIPHNLRGQGSFPTHLILQDPLPPVIRPRAQPFPFEAQFRRPPPRGPSPPVQLPPLGVARSHHQPSMGLGGAMIALNRQNAVAEEANRLREQELRISRLGPGLAAGAARFVDMLAGPRRALGNIAASLDLDHFDAFFDGLFGAEDIHGAYGVHAGAPDTARSGPSEPHYKPFYTHPEKAMPGFTFDFAPSEVSSSTSSVTIVEDNDGNGVAGPSTSAAMAPGNVAMTMSLVCAHCMDPLVRPVEGASDEERKDKRIWALRCGHMFDGKCTATLMRPPADTRKDDSHEPRDEAQAKLDPGSSSSSAKASSTATRSRGRRKPGLAADIKGKGKMVDLPEPDPSIPGGFPGAIRTEPASEDNSMRSRLRSHLPSRASVSVTNSNAEAAGLSNSPARPIRPLPRRRGQNSASLRGKGKGRVNAKSKAVVTAIHEWSCPVAGCLRVHASVCINGEWKMDKDRGGIVVYV</sequence>
<feature type="compositionally biased region" description="Low complexity" evidence="1">
    <location>
        <begin position="427"/>
        <end position="441"/>
    </location>
</feature>
<protein>
    <submittedName>
        <fullName evidence="2">Uncharacterized protein</fullName>
    </submittedName>
</protein>
<dbReference type="RefSeq" id="XP_012183606.1">
    <property type="nucleotide sequence ID" value="XM_012328216.1"/>
</dbReference>
<accession>J4GBN3</accession>
<dbReference type="AlphaFoldDB" id="J4GBN3"/>
<feature type="compositionally biased region" description="Low complexity" evidence="1">
    <location>
        <begin position="54"/>
        <end position="67"/>
    </location>
</feature>
<feature type="region of interest" description="Disordered" evidence="1">
    <location>
        <begin position="397"/>
        <end position="544"/>
    </location>
</feature>
<dbReference type="Proteomes" id="UP000006352">
    <property type="component" value="Unassembled WGS sequence"/>
</dbReference>
<evidence type="ECO:0000256" key="1">
    <source>
        <dbReference type="SAM" id="MobiDB-lite"/>
    </source>
</evidence>
<dbReference type="HOGENOM" id="CLU_016306_0_0_1"/>
<evidence type="ECO:0000313" key="2">
    <source>
        <dbReference type="EMBL" id="CCM04323.1"/>
    </source>
</evidence>
<dbReference type="STRING" id="599839.J4GBN3"/>
<feature type="compositionally biased region" description="Basic and acidic residues" evidence="1">
    <location>
        <begin position="406"/>
        <end position="422"/>
    </location>
</feature>